<proteinExistence type="predicted"/>
<evidence type="ECO:0000313" key="2">
    <source>
        <dbReference type="Proteomes" id="UP000492821"/>
    </source>
</evidence>
<keyword evidence="2" id="KW-1185">Reference proteome</keyword>
<feature type="compositionally biased region" description="Basic and acidic residues" evidence="1">
    <location>
        <begin position="1"/>
        <end position="10"/>
    </location>
</feature>
<reference evidence="3" key="2">
    <citation type="submission" date="2020-10" db="UniProtKB">
        <authorList>
            <consortium name="WormBaseParasite"/>
        </authorList>
    </citation>
    <scope>IDENTIFICATION</scope>
</reference>
<feature type="region of interest" description="Disordered" evidence="1">
    <location>
        <begin position="66"/>
        <end position="109"/>
    </location>
</feature>
<feature type="region of interest" description="Disordered" evidence="1">
    <location>
        <begin position="1"/>
        <end position="51"/>
    </location>
</feature>
<evidence type="ECO:0000313" key="3">
    <source>
        <dbReference type="WBParaSite" id="Pan_g7440.t1"/>
    </source>
</evidence>
<name>A0A7E4W508_PANRE</name>
<feature type="compositionally biased region" description="Polar residues" evidence="1">
    <location>
        <begin position="31"/>
        <end position="48"/>
    </location>
</feature>
<organism evidence="2 3">
    <name type="scientific">Panagrellus redivivus</name>
    <name type="common">Microworm</name>
    <dbReference type="NCBI Taxonomy" id="6233"/>
    <lineage>
        <taxon>Eukaryota</taxon>
        <taxon>Metazoa</taxon>
        <taxon>Ecdysozoa</taxon>
        <taxon>Nematoda</taxon>
        <taxon>Chromadorea</taxon>
        <taxon>Rhabditida</taxon>
        <taxon>Tylenchina</taxon>
        <taxon>Panagrolaimomorpha</taxon>
        <taxon>Panagrolaimoidea</taxon>
        <taxon>Panagrolaimidae</taxon>
        <taxon>Panagrellus</taxon>
    </lineage>
</organism>
<evidence type="ECO:0000256" key="1">
    <source>
        <dbReference type="SAM" id="MobiDB-lite"/>
    </source>
</evidence>
<reference evidence="2" key="1">
    <citation type="journal article" date="2013" name="Genetics">
        <title>The draft genome and transcriptome of Panagrellus redivivus are shaped by the harsh demands of a free-living lifestyle.</title>
        <authorList>
            <person name="Srinivasan J."/>
            <person name="Dillman A.R."/>
            <person name="Macchietto M.G."/>
            <person name="Heikkinen L."/>
            <person name="Lakso M."/>
            <person name="Fracchia K.M."/>
            <person name="Antoshechkin I."/>
            <person name="Mortazavi A."/>
            <person name="Wong G."/>
            <person name="Sternberg P.W."/>
        </authorList>
    </citation>
    <scope>NUCLEOTIDE SEQUENCE [LARGE SCALE GENOMIC DNA]</scope>
    <source>
        <strain evidence="2">MT8872</strain>
    </source>
</reference>
<protein>
    <submittedName>
        <fullName evidence="3">Female-specific protein transformer</fullName>
    </submittedName>
</protein>
<dbReference type="AlphaFoldDB" id="A0A7E4W508"/>
<feature type="compositionally biased region" description="Polar residues" evidence="1">
    <location>
        <begin position="89"/>
        <end position="100"/>
    </location>
</feature>
<sequence>MYRSSARENQRFSIGNSRRFKNRRQTRRSDTSTYQRRPFNPQQESRLTFRQRRAIINEEKRRYLEQLQRSRVDRQTSSPENSHAKELTTESPSPKNSRPIKTTKSKHAVADLDYKLDAYMKRPVNA</sequence>
<dbReference type="Proteomes" id="UP000492821">
    <property type="component" value="Unassembled WGS sequence"/>
</dbReference>
<accession>A0A7E4W508</accession>
<dbReference type="WBParaSite" id="Pan_g7440.t1">
    <property type="protein sequence ID" value="Pan_g7440.t1"/>
    <property type="gene ID" value="Pan_g7440"/>
</dbReference>